<organism evidence="7 8">
    <name type="scientific">Thermus scotoductus</name>
    <dbReference type="NCBI Taxonomy" id="37636"/>
    <lineage>
        <taxon>Bacteria</taxon>
        <taxon>Thermotogati</taxon>
        <taxon>Deinococcota</taxon>
        <taxon>Deinococci</taxon>
        <taxon>Thermales</taxon>
        <taxon>Thermaceae</taxon>
        <taxon>Thermus</taxon>
    </lineage>
</organism>
<feature type="transmembrane region" description="Helical" evidence="6">
    <location>
        <begin position="268"/>
        <end position="291"/>
    </location>
</feature>
<proteinExistence type="predicted"/>
<dbReference type="PANTHER" id="PTHR30250">
    <property type="entry name" value="PST FAMILY PREDICTED COLANIC ACID TRANSPORTER"/>
    <property type="match status" value="1"/>
</dbReference>
<evidence type="ECO:0000256" key="6">
    <source>
        <dbReference type="SAM" id="Phobius"/>
    </source>
</evidence>
<evidence type="ECO:0000256" key="2">
    <source>
        <dbReference type="ARBA" id="ARBA00022475"/>
    </source>
</evidence>
<feature type="transmembrane region" description="Helical" evidence="6">
    <location>
        <begin position="400"/>
        <end position="422"/>
    </location>
</feature>
<feature type="transmembrane region" description="Helical" evidence="6">
    <location>
        <begin position="341"/>
        <end position="364"/>
    </location>
</feature>
<feature type="transmembrane region" description="Helical" evidence="6">
    <location>
        <begin position="232"/>
        <end position="256"/>
    </location>
</feature>
<evidence type="ECO:0008006" key="9">
    <source>
        <dbReference type="Google" id="ProtNLM"/>
    </source>
</evidence>
<reference evidence="7 8" key="1">
    <citation type="journal article" date="2019" name="Extremophiles">
        <title>Biogeography of thermophiles and predominance of Thermus scotoductus in domestic water heaters.</title>
        <authorList>
            <person name="Wilpiszeski R.L."/>
            <person name="Zhang Z."/>
            <person name="House C.H."/>
        </authorList>
    </citation>
    <scope>NUCLEOTIDE SEQUENCE [LARGE SCALE GENOMIC DNA]</scope>
    <source>
        <strain evidence="7 8">17_S17</strain>
    </source>
</reference>
<evidence type="ECO:0000256" key="3">
    <source>
        <dbReference type="ARBA" id="ARBA00022692"/>
    </source>
</evidence>
<protein>
    <recommendedName>
        <fullName evidence="9">Polysaccharide biosynthesis protein</fullName>
    </recommendedName>
</protein>
<feature type="transmembrane region" description="Helical" evidence="6">
    <location>
        <begin position="127"/>
        <end position="148"/>
    </location>
</feature>
<comment type="subcellular location">
    <subcellularLocation>
        <location evidence="1">Cell membrane</location>
        <topology evidence="1">Multi-pass membrane protein</topology>
    </subcellularLocation>
</comment>
<keyword evidence="5 6" id="KW-0472">Membrane</keyword>
<dbReference type="Pfam" id="PF01943">
    <property type="entry name" value="Polysacc_synt"/>
    <property type="match status" value="1"/>
</dbReference>
<evidence type="ECO:0000313" key="7">
    <source>
        <dbReference type="EMBL" id="RTI11068.1"/>
    </source>
</evidence>
<evidence type="ECO:0000256" key="4">
    <source>
        <dbReference type="ARBA" id="ARBA00022989"/>
    </source>
</evidence>
<feature type="transmembrane region" description="Helical" evidence="6">
    <location>
        <begin position="160"/>
        <end position="183"/>
    </location>
</feature>
<evidence type="ECO:0000256" key="5">
    <source>
        <dbReference type="ARBA" id="ARBA00023136"/>
    </source>
</evidence>
<gene>
    <name evidence="7" type="ORF">CSW30_02995</name>
</gene>
<dbReference type="Proteomes" id="UP000287173">
    <property type="component" value="Unassembled WGS sequence"/>
</dbReference>
<evidence type="ECO:0000256" key="1">
    <source>
        <dbReference type="ARBA" id="ARBA00004651"/>
    </source>
</evidence>
<feature type="transmembrane region" description="Helical" evidence="6">
    <location>
        <begin position="91"/>
        <end position="115"/>
    </location>
</feature>
<sequence>MRLPRFLQGVLPLRTQIVPIASIMAATAANNFLAFAINVLAAKNLGVEGFGIFSLAFSLATLLGVFGDLGFNLSMVRLFNKYQADPEKQTYVLGSALGFKVLLLIAVATVSFPLGGVLARHMGLDPGAQGLFAIALFTGGLLFIWSYFQSYLQAHRLFRHLAAYILAYMGLRSLFLLVAYRFSSENPMAWLMATYTVPLVVLATVGVALKGWGAIMVAVGRPGASFPILKELLGYGKWVAISAIAYTAMPYVVRFILAIRGSLEEVGIFSAGMTFALVFSTLNTAIRAVFFPQVTAFQEEQVRVFLARLNRIAPYYAVFVVFGVAALGLMQWLLLGAEYRTALPVFLVTSVALAGVIFLGFRTMILHTLMRPEVDAYVNVIRLALTALLAYALVPEFRAPGAAVAYGLPLLIGEGYMSWYVARRVKR</sequence>
<dbReference type="AlphaFoldDB" id="A0A430URW0"/>
<keyword evidence="2" id="KW-1003">Cell membrane</keyword>
<comment type="caution">
    <text evidence="7">The sequence shown here is derived from an EMBL/GenBank/DDBJ whole genome shotgun (WGS) entry which is preliminary data.</text>
</comment>
<keyword evidence="3 6" id="KW-0812">Transmembrane</keyword>
<accession>A0A430URW0</accession>
<keyword evidence="4 6" id="KW-1133">Transmembrane helix</keyword>
<evidence type="ECO:0000313" key="8">
    <source>
        <dbReference type="Proteomes" id="UP000287173"/>
    </source>
</evidence>
<dbReference type="InterPro" id="IPR050833">
    <property type="entry name" value="Poly_Biosynth_Transport"/>
</dbReference>
<dbReference type="PANTHER" id="PTHR30250:SF11">
    <property type="entry name" value="O-ANTIGEN TRANSPORTER-RELATED"/>
    <property type="match status" value="1"/>
</dbReference>
<dbReference type="EMBL" id="PEMG01000059">
    <property type="protein sequence ID" value="RTI11068.1"/>
    <property type="molecule type" value="Genomic_DNA"/>
</dbReference>
<feature type="transmembrane region" description="Helical" evidence="6">
    <location>
        <begin position="195"/>
        <end position="220"/>
    </location>
</feature>
<dbReference type="GO" id="GO:0005886">
    <property type="term" value="C:plasma membrane"/>
    <property type="evidence" value="ECO:0007669"/>
    <property type="project" value="UniProtKB-SubCell"/>
</dbReference>
<feature type="transmembrane region" description="Helical" evidence="6">
    <location>
        <begin position="376"/>
        <end position="394"/>
    </location>
</feature>
<dbReference type="InterPro" id="IPR002797">
    <property type="entry name" value="Polysacc_synth"/>
</dbReference>
<feature type="transmembrane region" description="Helical" evidence="6">
    <location>
        <begin position="20"/>
        <end position="40"/>
    </location>
</feature>
<name>A0A430URW0_THESC</name>
<feature type="transmembrane region" description="Helical" evidence="6">
    <location>
        <begin position="52"/>
        <end position="71"/>
    </location>
</feature>
<feature type="transmembrane region" description="Helical" evidence="6">
    <location>
        <begin position="312"/>
        <end position="335"/>
    </location>
</feature>